<dbReference type="RefSeq" id="WP_048442616.1">
    <property type="nucleotide sequence ID" value="NZ_LABY01000017.1"/>
</dbReference>
<dbReference type="SUPFAM" id="SSF143100">
    <property type="entry name" value="TTHA1013/TTHA0281-like"/>
    <property type="match status" value="1"/>
</dbReference>
<dbReference type="Gene3D" id="3.30.2390.10">
    <property type="entry name" value="TTHA1013-like"/>
    <property type="match status" value="1"/>
</dbReference>
<dbReference type="Pfam" id="PF08972">
    <property type="entry name" value="DUF1902"/>
    <property type="match status" value="1"/>
</dbReference>
<reference evidence="2 3" key="1">
    <citation type="submission" date="2015-03" db="EMBL/GenBank/DDBJ databases">
        <title>Genome sequencing of Methylobacterium variabile DSM 16961.</title>
        <authorList>
            <person name="Chaudhry V."/>
            <person name="Patil P.B."/>
        </authorList>
    </citation>
    <scope>NUCLEOTIDE SEQUENCE [LARGE SCALE GENOMIC DNA]</scope>
    <source>
        <strain evidence="2 3">DSM 16961</strain>
    </source>
</reference>
<comment type="caution">
    <text evidence="2">The sequence shown here is derived from an EMBL/GenBank/DDBJ whole genome shotgun (WGS) entry which is preliminary data.</text>
</comment>
<keyword evidence="3" id="KW-1185">Reference proteome</keyword>
<dbReference type="AlphaFoldDB" id="A0A0J6TAI3"/>
<gene>
    <name evidence="2" type="ORF">VQ02_02735</name>
</gene>
<dbReference type="Proteomes" id="UP000035955">
    <property type="component" value="Unassembled WGS sequence"/>
</dbReference>
<sequence length="77" mass="8217">MALFIVQIAYDADAEVWYVDKSDVAGLRAEAPTSDALIARIPTMAAELLEENEPGLGEVAIEIIAHMHARISIPAAA</sequence>
<dbReference type="OrthoDB" id="361917at2"/>
<proteinExistence type="predicted"/>
<dbReference type="InterPro" id="IPR015066">
    <property type="entry name" value="DUF1902"/>
</dbReference>
<dbReference type="PATRIC" id="fig|298794.3.peg.2075"/>
<evidence type="ECO:0000313" key="2">
    <source>
        <dbReference type="EMBL" id="KMO42603.1"/>
    </source>
</evidence>
<feature type="domain" description="DUF1902" evidence="1">
    <location>
        <begin position="4"/>
        <end position="70"/>
    </location>
</feature>
<accession>A0A0J6TAI3</accession>
<dbReference type="EMBL" id="LABY01000017">
    <property type="protein sequence ID" value="KMO42603.1"/>
    <property type="molecule type" value="Genomic_DNA"/>
</dbReference>
<protein>
    <recommendedName>
        <fullName evidence="1">DUF1902 domain-containing protein</fullName>
    </recommendedName>
</protein>
<evidence type="ECO:0000313" key="3">
    <source>
        <dbReference type="Proteomes" id="UP000035955"/>
    </source>
</evidence>
<name>A0A0J6TAI3_9HYPH</name>
<evidence type="ECO:0000259" key="1">
    <source>
        <dbReference type="Pfam" id="PF08972"/>
    </source>
</evidence>
<dbReference type="InterPro" id="IPR035069">
    <property type="entry name" value="TTHA1013/TTHA0281-like"/>
</dbReference>
<organism evidence="2 3">
    <name type="scientific">Methylobacterium variabile</name>
    <dbReference type="NCBI Taxonomy" id="298794"/>
    <lineage>
        <taxon>Bacteria</taxon>
        <taxon>Pseudomonadati</taxon>
        <taxon>Pseudomonadota</taxon>
        <taxon>Alphaproteobacteria</taxon>
        <taxon>Hyphomicrobiales</taxon>
        <taxon>Methylobacteriaceae</taxon>
        <taxon>Methylobacterium</taxon>
    </lineage>
</organism>